<feature type="compositionally biased region" description="Basic and acidic residues" evidence="1">
    <location>
        <begin position="91"/>
        <end position="109"/>
    </location>
</feature>
<feature type="compositionally biased region" description="Basic and acidic residues" evidence="1">
    <location>
        <begin position="119"/>
        <end position="142"/>
    </location>
</feature>
<dbReference type="OrthoDB" id="10512773at2759"/>
<accession>A0A4D9DN21</accession>
<evidence type="ECO:0000313" key="3">
    <source>
        <dbReference type="Proteomes" id="UP000297703"/>
    </source>
</evidence>
<evidence type="ECO:0000256" key="1">
    <source>
        <dbReference type="SAM" id="MobiDB-lite"/>
    </source>
</evidence>
<reference evidence="2 3" key="2">
    <citation type="submission" date="2019-04" db="EMBL/GenBank/DDBJ databases">
        <title>The genome sequence of big-headed turtle.</title>
        <authorList>
            <person name="Gong S."/>
        </authorList>
    </citation>
    <scope>NUCLEOTIDE SEQUENCE [LARGE SCALE GENOMIC DNA]</scope>
    <source>
        <strain evidence="2">DO16091913</strain>
        <tissue evidence="2">Muscle</tissue>
    </source>
</reference>
<dbReference type="EMBL" id="QXTE01000465">
    <property type="protein sequence ID" value="TFJ97721.1"/>
    <property type="molecule type" value="Genomic_DNA"/>
</dbReference>
<comment type="caution">
    <text evidence="2">The sequence shown here is derived from an EMBL/GenBank/DDBJ whole genome shotgun (WGS) entry which is preliminary data.</text>
</comment>
<organism evidence="2 3">
    <name type="scientific">Platysternon megacephalum</name>
    <name type="common">big-headed turtle</name>
    <dbReference type="NCBI Taxonomy" id="55544"/>
    <lineage>
        <taxon>Eukaryota</taxon>
        <taxon>Metazoa</taxon>
        <taxon>Chordata</taxon>
        <taxon>Craniata</taxon>
        <taxon>Vertebrata</taxon>
        <taxon>Euteleostomi</taxon>
        <taxon>Archelosauria</taxon>
        <taxon>Testudinata</taxon>
        <taxon>Testudines</taxon>
        <taxon>Cryptodira</taxon>
        <taxon>Durocryptodira</taxon>
        <taxon>Testudinoidea</taxon>
        <taxon>Platysternidae</taxon>
        <taxon>Platysternon</taxon>
    </lineage>
</organism>
<keyword evidence="2" id="KW-0430">Lectin</keyword>
<reference evidence="2 3" key="1">
    <citation type="submission" date="2019-04" db="EMBL/GenBank/DDBJ databases">
        <title>Draft genome of the big-headed turtle Platysternon megacephalum.</title>
        <authorList>
            <person name="Gong S."/>
        </authorList>
    </citation>
    <scope>NUCLEOTIDE SEQUENCE [LARGE SCALE GENOMIC DNA]</scope>
    <source>
        <strain evidence="2">DO16091913</strain>
        <tissue evidence="2">Muscle</tissue>
    </source>
</reference>
<dbReference type="Proteomes" id="UP000297703">
    <property type="component" value="Unassembled WGS sequence"/>
</dbReference>
<gene>
    <name evidence="2" type="ORF">DR999_PMT20401</name>
</gene>
<proteinExistence type="predicted"/>
<keyword evidence="3" id="KW-1185">Reference proteome</keyword>
<sequence length="142" mass="15689">MAMSQRTDPVAPALQPREPNPGQKCSAALHRLPAIVAPRVAGTSRAKKSGDRGAAASSSRIPKPMERDLTTRGSRRHAPQLPVDRPAIRLPPDKPPDTHHLPPPEKPLPDDQQLQGADRTAEHQLPQKDHPPRWENLQPRDR</sequence>
<dbReference type="GO" id="GO:0030246">
    <property type="term" value="F:carbohydrate binding"/>
    <property type="evidence" value="ECO:0007669"/>
    <property type="project" value="UniProtKB-KW"/>
</dbReference>
<evidence type="ECO:0000313" key="2">
    <source>
        <dbReference type="EMBL" id="TFJ97721.1"/>
    </source>
</evidence>
<dbReference type="AlphaFoldDB" id="A0A4D9DN21"/>
<protein>
    <submittedName>
        <fullName evidence="2">Sialic acid-binding Ig-like lectin 14</fullName>
    </submittedName>
</protein>
<feature type="region of interest" description="Disordered" evidence="1">
    <location>
        <begin position="1"/>
        <end position="142"/>
    </location>
</feature>
<name>A0A4D9DN21_9SAUR</name>